<organism evidence="1 2">
    <name type="scientific">Parasphingorhabdus halotolerans</name>
    <dbReference type="NCBI Taxonomy" id="2725558"/>
    <lineage>
        <taxon>Bacteria</taxon>
        <taxon>Pseudomonadati</taxon>
        <taxon>Pseudomonadota</taxon>
        <taxon>Alphaproteobacteria</taxon>
        <taxon>Sphingomonadales</taxon>
        <taxon>Sphingomonadaceae</taxon>
        <taxon>Parasphingorhabdus</taxon>
    </lineage>
</organism>
<dbReference type="SUPFAM" id="SSF46785">
    <property type="entry name" value="Winged helix' DNA-binding domain"/>
    <property type="match status" value="1"/>
</dbReference>
<name>A0A6H2DNE9_9SPHN</name>
<dbReference type="EMBL" id="CP051217">
    <property type="protein sequence ID" value="QJB69281.1"/>
    <property type="molecule type" value="Genomic_DNA"/>
</dbReference>
<dbReference type="KEGG" id="phao:HF685_08305"/>
<sequence length="99" mass="10902">MIFQILSEIYLMKIENADFSGHDLAQAMFLPESLTKRFIAVLEAEGYVEISAKAQSGLGRHLELTALGTLKVEQIISESVDTSSQEMKSQDASAFFAQS</sequence>
<reference evidence="1 2" key="1">
    <citation type="submission" date="2020-04" db="EMBL/GenBank/DDBJ databases">
        <title>Genome sequence for Sphingorhabdus sp. strain M1.</title>
        <authorList>
            <person name="Park S.-J."/>
        </authorList>
    </citation>
    <scope>NUCLEOTIDE SEQUENCE [LARGE SCALE GENOMIC DNA]</scope>
    <source>
        <strain evidence="1 2">JK6</strain>
    </source>
</reference>
<dbReference type="AlphaFoldDB" id="A0A6H2DNE9"/>
<accession>A0A6H2DNE9</accession>
<evidence type="ECO:0000313" key="2">
    <source>
        <dbReference type="Proteomes" id="UP000501600"/>
    </source>
</evidence>
<dbReference type="Gene3D" id="1.10.10.10">
    <property type="entry name" value="Winged helix-like DNA-binding domain superfamily/Winged helix DNA-binding domain"/>
    <property type="match status" value="1"/>
</dbReference>
<dbReference type="InterPro" id="IPR036388">
    <property type="entry name" value="WH-like_DNA-bd_sf"/>
</dbReference>
<proteinExistence type="predicted"/>
<dbReference type="Proteomes" id="UP000501600">
    <property type="component" value="Chromosome"/>
</dbReference>
<evidence type="ECO:0000313" key="1">
    <source>
        <dbReference type="EMBL" id="QJB69281.1"/>
    </source>
</evidence>
<dbReference type="InterPro" id="IPR036390">
    <property type="entry name" value="WH_DNA-bd_sf"/>
</dbReference>
<protein>
    <submittedName>
        <fullName evidence="1">Uncharacterized protein</fullName>
    </submittedName>
</protein>
<gene>
    <name evidence="1" type="ORF">HF685_08305</name>
</gene>
<keyword evidence="2" id="KW-1185">Reference proteome</keyword>